<evidence type="ECO:0000256" key="3">
    <source>
        <dbReference type="ARBA" id="ARBA00022723"/>
    </source>
</evidence>
<dbReference type="InterPro" id="IPR038297">
    <property type="entry name" value="CcmH/CycL/NrfF/Ccl2_sf"/>
</dbReference>
<sequence length="167" mass="18308">MRRGTGQNLRAAAGAMLRIFALAAALVAGGPAFAVQPDEILDDPALEARAREISKDLRCLVCRNENIDESNADLARDLRLLVRERLVAGDSDTETVDFIVDRYGEYVLLNPRPGGSNWLLWAAGPVMLLVAGAVGYGYLRGRARASETAEARLTREEEERLQNLLKD</sequence>
<keyword evidence="6" id="KW-0472">Membrane</keyword>
<keyword evidence="5 6" id="KW-0408">Iron</keyword>
<evidence type="ECO:0000256" key="4">
    <source>
        <dbReference type="ARBA" id="ARBA00022729"/>
    </source>
</evidence>
<dbReference type="AlphaFoldDB" id="A0A1R3WC60"/>
<dbReference type="STRING" id="515897.SAMN05421849_0064"/>
<feature type="chain" id="PRO_5011815026" description="Cytochrome c-type biogenesis protein" evidence="6">
    <location>
        <begin position="35"/>
        <end position="167"/>
    </location>
</feature>
<keyword evidence="9" id="KW-1185">Reference proteome</keyword>
<feature type="domain" description="CcmH/CycL/Ccl2/NrfF N-terminal" evidence="7">
    <location>
        <begin position="23"/>
        <end position="165"/>
    </location>
</feature>
<dbReference type="InterPro" id="IPR005616">
    <property type="entry name" value="CcmH/CycL/Ccl2/NrfF_N"/>
</dbReference>
<organism evidence="8 9">
    <name type="scientific">Pontibaca methylaminivorans</name>
    <dbReference type="NCBI Taxonomy" id="515897"/>
    <lineage>
        <taxon>Bacteria</taxon>
        <taxon>Pseudomonadati</taxon>
        <taxon>Pseudomonadota</taxon>
        <taxon>Alphaproteobacteria</taxon>
        <taxon>Rhodobacterales</taxon>
        <taxon>Roseobacteraceae</taxon>
        <taxon>Pontibaca</taxon>
    </lineage>
</organism>
<evidence type="ECO:0000256" key="6">
    <source>
        <dbReference type="RuleBase" id="RU364112"/>
    </source>
</evidence>
<dbReference type="PANTHER" id="PTHR47870:SF4">
    <property type="entry name" value="CYTOCHROME C-TYPE BIOGENESIS PROTEIN CYCH"/>
    <property type="match status" value="1"/>
</dbReference>
<dbReference type="GO" id="GO:0046872">
    <property type="term" value="F:metal ion binding"/>
    <property type="evidence" value="ECO:0007669"/>
    <property type="project" value="UniProtKB-KW"/>
</dbReference>
<dbReference type="InterPro" id="IPR051263">
    <property type="entry name" value="C-type_cytochrome_biogenesis"/>
</dbReference>
<evidence type="ECO:0000256" key="5">
    <source>
        <dbReference type="ARBA" id="ARBA00023004"/>
    </source>
</evidence>
<evidence type="ECO:0000313" key="9">
    <source>
        <dbReference type="Proteomes" id="UP000192455"/>
    </source>
</evidence>
<accession>A0A1R3WC60</accession>
<keyword evidence="6" id="KW-1133">Transmembrane helix</keyword>
<keyword evidence="6" id="KW-0812">Transmembrane</keyword>
<dbReference type="GO" id="GO:0005886">
    <property type="term" value="C:plasma membrane"/>
    <property type="evidence" value="ECO:0007669"/>
    <property type="project" value="TreeGrafter"/>
</dbReference>
<reference evidence="8 9" key="1">
    <citation type="submission" date="2017-01" db="EMBL/GenBank/DDBJ databases">
        <authorList>
            <person name="Mah S.A."/>
            <person name="Swanson W.J."/>
            <person name="Moy G.W."/>
            <person name="Vacquier V.D."/>
        </authorList>
    </citation>
    <scope>NUCLEOTIDE SEQUENCE [LARGE SCALE GENOMIC DNA]</scope>
    <source>
        <strain evidence="8 9">DSM 21219</strain>
    </source>
</reference>
<feature type="signal peptide" evidence="6">
    <location>
        <begin position="1"/>
        <end position="34"/>
    </location>
</feature>
<comment type="function">
    <text evidence="6">Possible subunit of a heme lyase.</text>
</comment>
<dbReference type="Gene3D" id="1.10.8.640">
    <property type="entry name" value="Cytochrome C biogenesis protein"/>
    <property type="match status" value="1"/>
</dbReference>
<feature type="transmembrane region" description="Helical" evidence="6">
    <location>
        <begin position="118"/>
        <end position="139"/>
    </location>
</feature>
<protein>
    <recommendedName>
        <fullName evidence="6">Cytochrome c-type biogenesis protein</fullName>
    </recommendedName>
</protein>
<keyword evidence="3 6" id="KW-0479">Metal-binding</keyword>
<comment type="similarity">
    <text evidence="1 6">Belongs to the CcmH/CycL/Ccl2/NrfF family.</text>
</comment>
<dbReference type="EMBL" id="FTPS01000001">
    <property type="protein sequence ID" value="SIT73910.1"/>
    <property type="molecule type" value="Genomic_DNA"/>
</dbReference>
<gene>
    <name evidence="8" type="ORF">SAMN05421849_0064</name>
</gene>
<evidence type="ECO:0000313" key="8">
    <source>
        <dbReference type="EMBL" id="SIT73910.1"/>
    </source>
</evidence>
<dbReference type="Proteomes" id="UP000192455">
    <property type="component" value="Unassembled WGS sequence"/>
</dbReference>
<evidence type="ECO:0000256" key="2">
    <source>
        <dbReference type="ARBA" id="ARBA00022617"/>
    </source>
</evidence>
<evidence type="ECO:0000256" key="1">
    <source>
        <dbReference type="ARBA" id="ARBA00010342"/>
    </source>
</evidence>
<proteinExistence type="inferred from homology"/>
<dbReference type="Pfam" id="PF03918">
    <property type="entry name" value="CcmH"/>
    <property type="match status" value="1"/>
</dbReference>
<keyword evidence="2 6" id="KW-0349">Heme</keyword>
<dbReference type="CDD" id="cd16378">
    <property type="entry name" value="CcmH_N"/>
    <property type="match status" value="1"/>
</dbReference>
<name>A0A1R3WC60_9RHOB</name>
<evidence type="ECO:0000259" key="7">
    <source>
        <dbReference type="Pfam" id="PF03918"/>
    </source>
</evidence>
<keyword evidence="4 6" id="KW-0732">Signal</keyword>
<dbReference type="PANTHER" id="PTHR47870">
    <property type="entry name" value="CYTOCHROME C-TYPE BIOGENESIS PROTEIN CCMH"/>
    <property type="match status" value="1"/>
</dbReference>